<evidence type="ECO:0000313" key="2">
    <source>
        <dbReference type="Proteomes" id="UP000438914"/>
    </source>
</evidence>
<dbReference type="EMBL" id="VUNG01000034">
    <property type="protein sequence ID" value="MST85334.1"/>
    <property type="molecule type" value="Genomic_DNA"/>
</dbReference>
<dbReference type="RefSeq" id="WP_154534918.1">
    <property type="nucleotide sequence ID" value="NZ_VUNG01000034.1"/>
</dbReference>
<sequence>MKINLILSDDDYRRILATPKRVRGTICQNSPKEFCFRAYSESNESEQLPKRQFKTKHSTTTVNSKRIRLYMSIPREETTDPAEIIYDEVDDAASFVEQNMEE</sequence>
<protein>
    <submittedName>
        <fullName evidence="1">Uncharacterized protein</fullName>
    </submittedName>
</protein>
<organism evidence="1 2">
    <name type="scientific">Hallella mizrahii</name>
    <dbReference type="NCBI Taxonomy" id="2606637"/>
    <lineage>
        <taxon>Bacteria</taxon>
        <taxon>Pseudomonadati</taxon>
        <taxon>Bacteroidota</taxon>
        <taxon>Bacteroidia</taxon>
        <taxon>Bacteroidales</taxon>
        <taxon>Prevotellaceae</taxon>
        <taxon>Hallella</taxon>
    </lineage>
</organism>
<gene>
    <name evidence="1" type="ORF">FYJ73_11765</name>
</gene>
<reference evidence="1 2" key="1">
    <citation type="submission" date="2019-08" db="EMBL/GenBank/DDBJ databases">
        <title>In-depth cultivation of the pig gut microbiome towards novel bacterial diversity and tailored functional studies.</title>
        <authorList>
            <person name="Wylensek D."/>
            <person name="Hitch T.C.A."/>
            <person name="Clavel T."/>
        </authorList>
    </citation>
    <scope>NUCLEOTIDE SEQUENCE [LARGE SCALE GENOMIC DNA]</scope>
    <source>
        <strain evidence="1 2">LKV-178-WT-2A</strain>
    </source>
</reference>
<dbReference type="Proteomes" id="UP000438914">
    <property type="component" value="Unassembled WGS sequence"/>
</dbReference>
<keyword evidence="2" id="KW-1185">Reference proteome</keyword>
<comment type="caution">
    <text evidence="1">The sequence shown here is derived from an EMBL/GenBank/DDBJ whole genome shotgun (WGS) entry which is preliminary data.</text>
</comment>
<dbReference type="AlphaFoldDB" id="A0A7K0KHJ3"/>
<accession>A0A7K0KHJ3</accession>
<evidence type="ECO:0000313" key="1">
    <source>
        <dbReference type="EMBL" id="MST85334.1"/>
    </source>
</evidence>
<proteinExistence type="predicted"/>
<name>A0A7K0KHJ3_9BACT</name>